<dbReference type="RefSeq" id="XP_006675575.1">
    <property type="nucleotide sequence ID" value="XM_006675512.1"/>
</dbReference>
<keyword evidence="7 9" id="KW-0539">Nucleus</keyword>
<accession>F4NUJ0</accession>
<evidence type="ECO:0000256" key="6">
    <source>
        <dbReference type="ARBA" id="ARBA00023163"/>
    </source>
</evidence>
<dbReference type="GO" id="GO:0003712">
    <property type="term" value="F:transcription coregulator activity"/>
    <property type="evidence" value="ECO:0000318"/>
    <property type="project" value="GO_Central"/>
</dbReference>
<evidence type="ECO:0000313" key="12">
    <source>
        <dbReference type="EMBL" id="EGF84420.1"/>
    </source>
</evidence>
<feature type="region of interest" description="Disordered" evidence="10">
    <location>
        <begin position="1222"/>
        <end position="1242"/>
    </location>
</feature>
<reference evidence="12 13" key="1">
    <citation type="submission" date="2009-12" db="EMBL/GenBank/DDBJ databases">
        <title>The draft genome of Batrachochytrium dendrobatidis.</title>
        <authorList>
            <consortium name="US DOE Joint Genome Institute (JGI-PGF)"/>
            <person name="Kuo A."/>
            <person name="Salamov A."/>
            <person name="Schmutz J."/>
            <person name="Lucas S."/>
            <person name="Pitluck S."/>
            <person name="Rosenblum E."/>
            <person name="Stajich J."/>
            <person name="Eisen M."/>
            <person name="Grigoriev I.V."/>
        </authorList>
    </citation>
    <scope>NUCLEOTIDE SEQUENCE [LARGE SCALE GENOMIC DNA]</scope>
    <source>
        <strain evidence="13">JAM81 / FGSC 10211</strain>
    </source>
</reference>
<comment type="subcellular location">
    <subcellularLocation>
        <location evidence="1 9">Nucleus</location>
    </subcellularLocation>
</comment>
<keyword evidence="6 9" id="KW-0804">Transcription</keyword>
<dbReference type="GeneID" id="18237948"/>
<dbReference type="STRING" id="684364.F4NUJ0"/>
<dbReference type="GO" id="GO:0016592">
    <property type="term" value="C:mediator complex"/>
    <property type="evidence" value="ECO:0000318"/>
    <property type="project" value="GO_Central"/>
</dbReference>
<protein>
    <recommendedName>
        <fullName evidence="3 9">Mediator of RNA polymerase II transcription subunit 14</fullName>
    </recommendedName>
    <alternativeName>
        <fullName evidence="8 9">Mediator complex subunit 14</fullName>
    </alternativeName>
</protein>
<comment type="function">
    <text evidence="9">Component of the Mediator complex, a coactivator involved in the regulated transcription of nearly all RNA polymerase II-dependent genes. Mediator functions as a bridge to convey information from gene-specific regulatory proteins to the basal RNA polymerase II transcription machinery. Mediator is recruited to promoters by direct interactions with regulatory proteins and serves as a scaffold for the assembly of a functional preinitiation complex with RNA polymerase II and the general transcription factors.</text>
</comment>
<dbReference type="OrthoDB" id="205099at2759"/>
<proteinExistence type="inferred from homology"/>
<evidence type="ECO:0000256" key="7">
    <source>
        <dbReference type="ARBA" id="ARBA00023242"/>
    </source>
</evidence>
<evidence type="ECO:0000256" key="10">
    <source>
        <dbReference type="SAM" id="MobiDB-lite"/>
    </source>
</evidence>
<feature type="compositionally biased region" description="Polar residues" evidence="10">
    <location>
        <begin position="1224"/>
        <end position="1241"/>
    </location>
</feature>
<dbReference type="PANTHER" id="PTHR12809">
    <property type="entry name" value="MEDIATOR COMPLEX SUBUNIT"/>
    <property type="match status" value="1"/>
</dbReference>
<dbReference type="Pfam" id="PF08638">
    <property type="entry name" value="Med14"/>
    <property type="match status" value="1"/>
</dbReference>
<gene>
    <name evidence="12" type="ORF">BATDEDRAFT_22457</name>
</gene>
<evidence type="ECO:0000259" key="11">
    <source>
        <dbReference type="Pfam" id="PF08638"/>
    </source>
</evidence>
<dbReference type="EMBL" id="GL882879">
    <property type="protein sequence ID" value="EGF84420.1"/>
    <property type="molecule type" value="Genomic_DNA"/>
</dbReference>
<dbReference type="InterPro" id="IPR013947">
    <property type="entry name" value="Mediator_Med14"/>
</dbReference>
<dbReference type="GO" id="GO:0006357">
    <property type="term" value="P:regulation of transcription by RNA polymerase II"/>
    <property type="evidence" value="ECO:0000318"/>
    <property type="project" value="GO_Central"/>
</dbReference>
<evidence type="ECO:0000256" key="8">
    <source>
        <dbReference type="ARBA" id="ARBA00032007"/>
    </source>
</evidence>
<keyword evidence="13" id="KW-1185">Reference proteome</keyword>
<feature type="domain" description="Mediator complex subunit MED14 N-terminal" evidence="11">
    <location>
        <begin position="73"/>
        <end position="262"/>
    </location>
</feature>
<comment type="subunit">
    <text evidence="9">Component of the Mediator complex.</text>
</comment>
<keyword evidence="4 9" id="KW-0805">Transcription regulation</keyword>
<evidence type="ECO:0000256" key="5">
    <source>
        <dbReference type="ARBA" id="ARBA00023159"/>
    </source>
</evidence>
<name>F4NUJ0_BATDJ</name>
<evidence type="ECO:0000256" key="2">
    <source>
        <dbReference type="ARBA" id="ARBA00007813"/>
    </source>
</evidence>
<evidence type="ECO:0000256" key="4">
    <source>
        <dbReference type="ARBA" id="ARBA00023015"/>
    </source>
</evidence>
<evidence type="ECO:0000313" key="13">
    <source>
        <dbReference type="Proteomes" id="UP000007241"/>
    </source>
</evidence>
<dbReference type="InParanoid" id="F4NUJ0"/>
<dbReference type="HOGENOM" id="CLU_246311_0_0_1"/>
<comment type="similarity">
    <text evidence="2 9">Belongs to the Mediator complex subunit 14 family.</text>
</comment>
<dbReference type="PANTHER" id="PTHR12809:SF2">
    <property type="entry name" value="MEDIATOR OF RNA POLYMERASE II TRANSCRIPTION SUBUNIT 14"/>
    <property type="match status" value="1"/>
</dbReference>
<evidence type="ECO:0000256" key="9">
    <source>
        <dbReference type="RuleBase" id="RU365082"/>
    </source>
</evidence>
<sequence>MAGQTDSVTVPLENGIKSFSQPLALDKAPFSPTAAAHCHQATSSLSNGHDMTSIPEMSDEDRTKLLPEIPPNTFPFGELLSRTVQTTYTDLLDLAETLPSASNDERKKQLLNFCFAKRKLFTKLLVLLRASSKSKDIMTCQRVHAFIDHQDGAFSRTADDLFAIHSQMRVAKIANYDIQTAVDVLTTGTYQRLPKSLKAQLVSEEPLTADEVSRTKERLNDLIRMRLTCEEVVPAALRHNMKIENGYVLFKVPGEFSVTLTMSPGNSEQPWTLVDLQILAKSTSTGYGGSLPSLQPTQLQAFKDASQRHLADDKSSYWLIVRLYEFIHKFCLTYQLHILSSQASYLCQNRWMDHLQVEKQELVLKLNMWHNPSASNAVSYREYYQLRISAEYIPTVYPDRSFEPMSDSDGLQKVVLESLSQMIVNSGKNNGLKISLIGILGSTVRDIDIPDMIKLNTESLDIEELLLSITDYQSRIIICAMRDELLTNASDSSAGSLVHSAFTSEHVQMSMGIEAETGNSTSPTIKSMLPAASLLVMYRPESWVRLSVNPRTGIVIASLADASGLGSLVGANSSTCSPISENAPAGSTLSKESGNGLKRITTSIDRNLKIVEQQINANVRNTKQAILYLRRATTITQIETMALYLGLEVADFAHIGTDSPLKHLQTDKVRLTHLRFPGKDDNVLVIAAGTPNDIHHDNALHSQVSDTVIYSEDAEFYVWIMSLKPSEHRTKKPEFQIIPLSPADVPGVLDSTDSLIDVDTSFLTAKLRLSKTSQHQSFSQAWPRIDLPVLSKIQTASSNLFAFAKLTEQLDLNGLTYQILVKNIPGYIPKGQTHVGDIHIARLNPKVVLSVRELFSLYGHAAFKSTHSSNSSTMDPGSNMHIPNSNIYVYLEPAKSLSFSAKSQSPTAKIDAISTEHHTHRIVAKMRLPDRLLSLEAHSLKISEYIEYDGTSQTITFQYHSVNEYIECFITEFLRVISMIYLTLQLKRYTKALENMNVKMDFFNLLMVNVQLFPNTVMQIKWLPQHDSQTNESGFSVWHGEYAASFQHNDGSPDELMVIADLFTAILNKTKEIFPLIQLLHRVAPLVSLLEHIRQRRVAFGQTGVVLKILSLTHFRIVFPYFSQLCGIEFVYERPGSFMMFDASMLDYAAELGLGSLAKVGLGIFCDDSIVDNSIDTEHTLRPLPEYIDMPAVSVPGMDQMRPPRIGLLYTLGTRVAQELADSATATTDPPRSSRQVADTPTHSKHGSIVVLPHGILCTFSMIDTVMVGIEGYIDVMCASDLIFSYLKTQPVTHSIHEEQHCRILFATESSKAALTCHSNGRWGFVIAATERTHDNKAAVANIPDSKAWLDRLNHDVNAIPIPKRNSLQWLKTVVHIAMLPDIPLRELMSVTRVSNSLNNTKPLALEWILQSPPDAPPHIPAPGEMSFIFDRDLERMRLLYRFTDTTTQESVLIPIKYNFGSGVISIWHNEAGDAIYPDITPYHPLDPKMEGLMKTLTNTNLPSLPILERTFVQASIKHIPPTMGGPGKLFAVLKHLTSRNILELKSGVNVQ</sequence>
<keyword evidence="5 9" id="KW-0010">Activator</keyword>
<dbReference type="Proteomes" id="UP000007241">
    <property type="component" value="Unassembled WGS sequence"/>
</dbReference>
<dbReference type="InterPro" id="IPR055122">
    <property type="entry name" value="Med14_N"/>
</dbReference>
<evidence type="ECO:0000256" key="1">
    <source>
        <dbReference type="ARBA" id="ARBA00004123"/>
    </source>
</evidence>
<dbReference type="GO" id="GO:0070847">
    <property type="term" value="C:core mediator complex"/>
    <property type="evidence" value="ECO:0000318"/>
    <property type="project" value="GO_Central"/>
</dbReference>
<evidence type="ECO:0000256" key="3">
    <source>
        <dbReference type="ARBA" id="ARBA00019619"/>
    </source>
</evidence>
<organism evidence="12 13">
    <name type="scientific">Batrachochytrium dendrobatidis (strain JAM81 / FGSC 10211)</name>
    <name type="common">Frog chytrid fungus</name>
    <dbReference type="NCBI Taxonomy" id="684364"/>
    <lineage>
        <taxon>Eukaryota</taxon>
        <taxon>Fungi</taxon>
        <taxon>Fungi incertae sedis</taxon>
        <taxon>Chytridiomycota</taxon>
        <taxon>Chytridiomycota incertae sedis</taxon>
        <taxon>Chytridiomycetes</taxon>
        <taxon>Rhizophydiales</taxon>
        <taxon>Rhizophydiales incertae sedis</taxon>
        <taxon>Batrachochytrium</taxon>
    </lineage>
</organism>